<dbReference type="AlphaFoldDB" id="A0A0S3PX64"/>
<protein>
    <recommendedName>
        <fullName evidence="4">Phosphatase</fullName>
    </recommendedName>
</protein>
<reference evidence="2 3" key="1">
    <citation type="submission" date="2015-08" db="EMBL/GenBank/DDBJ databases">
        <title>Investigation of the bacterial diversity of lava forest soil.</title>
        <authorList>
            <person name="Lee J.S."/>
        </authorList>
    </citation>
    <scope>NUCLEOTIDE SEQUENCE [LARGE SCALE GENOMIC DNA]</scope>
    <source>
        <strain evidence="2 3">GJW-30</strain>
    </source>
</reference>
<dbReference type="SUPFAM" id="SSF63829">
    <property type="entry name" value="Calcium-dependent phosphotriesterase"/>
    <property type="match status" value="1"/>
</dbReference>
<proteinExistence type="predicted"/>
<evidence type="ECO:0000313" key="3">
    <source>
        <dbReference type="Proteomes" id="UP000236884"/>
    </source>
</evidence>
<accession>A0A0S3PX64</accession>
<evidence type="ECO:0000313" key="2">
    <source>
        <dbReference type="EMBL" id="BAT60514.1"/>
    </source>
</evidence>
<evidence type="ECO:0000256" key="1">
    <source>
        <dbReference type="SAM" id="MobiDB-lite"/>
    </source>
</evidence>
<sequence>MSNLIDNLSRMQAFERSHENGSNPTQNPIFSDVLDTRLSRRGILAGSLALLAAGTADAAPKAKSTKATTPPPFRFKEVAAGIDERHHVAEGYDAHVLIRWGDPVMPGAPKFDPEKQTAAAQRLQFGYNPDFLGYFPLPGSKPSDHGLLTANQEYTNEELMFPGLGRQDRKATFLGMTRELVDIEMAAHGGTVIEVRKTKGRWEVVQNSKYARRITADTPMTISGPAAGHERMRTTADPEGRTVLGMLGNCAGGITPWGTWLSGEENVHGYFTGKLAEGHPETANYKRFGMPGGGFIWGRYHDRFDVSKDPNEPNRFGWVVEINPYDPKSQPKKRTALGRTKHEGAAGIINRDSRYVVYLGDDERFEYVYRFVTRDRIDHENPAANADILDNGILSVARYDADGTITWLPLIFGQGPLTEANGFKSQGDVLIETRRAADLLGATKMDRPEDIEANPVTQHVYVMLTNNVRRTAEQVSPANPRPDNKFGHIVEMLPPDGDHAADKFTWNILLRCGDPSIAEVGATFNPETTKDGWFGMPDNCAVDHMGRLWIATDGNSAARTGRADGVWALETQGEKRATGKLFFRCPAGAELCGPMFTPSDETLFVAVQHPGEADDEDPNAQPATYEKPATRWPDFNPAMPPRPSIVAITRRGGGKIGT</sequence>
<keyword evidence="3" id="KW-1185">Reference proteome</keyword>
<dbReference type="InterPro" id="IPR008557">
    <property type="entry name" value="PhoX"/>
</dbReference>
<dbReference type="KEGG" id="vgo:GJW-30_1_03059"/>
<feature type="region of interest" description="Disordered" evidence="1">
    <location>
        <begin position="611"/>
        <end position="658"/>
    </location>
</feature>
<dbReference type="PANTHER" id="PTHR35399">
    <property type="entry name" value="SLR8030 PROTEIN"/>
    <property type="match status" value="1"/>
</dbReference>
<dbReference type="OrthoDB" id="9801383at2"/>
<organism evidence="2 3">
    <name type="scientific">Variibacter gotjawalensis</name>
    <dbReference type="NCBI Taxonomy" id="1333996"/>
    <lineage>
        <taxon>Bacteria</taxon>
        <taxon>Pseudomonadati</taxon>
        <taxon>Pseudomonadota</taxon>
        <taxon>Alphaproteobacteria</taxon>
        <taxon>Hyphomicrobiales</taxon>
        <taxon>Nitrobacteraceae</taxon>
        <taxon>Variibacter</taxon>
    </lineage>
</organism>
<evidence type="ECO:0008006" key="4">
    <source>
        <dbReference type="Google" id="ProtNLM"/>
    </source>
</evidence>
<gene>
    <name evidence="2" type="ORF">GJW-30_1_03059</name>
</gene>
<dbReference type="RefSeq" id="WP_096356783.1">
    <property type="nucleotide sequence ID" value="NZ_AP014946.1"/>
</dbReference>
<dbReference type="PANTHER" id="PTHR35399:SF2">
    <property type="entry name" value="DUF839 DOMAIN-CONTAINING PROTEIN"/>
    <property type="match status" value="1"/>
</dbReference>
<dbReference type="EMBL" id="AP014946">
    <property type="protein sequence ID" value="BAT60514.1"/>
    <property type="molecule type" value="Genomic_DNA"/>
</dbReference>
<dbReference type="Proteomes" id="UP000236884">
    <property type="component" value="Chromosome"/>
</dbReference>
<name>A0A0S3PX64_9BRAD</name>
<dbReference type="Pfam" id="PF05787">
    <property type="entry name" value="PhoX"/>
    <property type="match status" value="1"/>
</dbReference>